<dbReference type="RefSeq" id="WP_349216925.1">
    <property type="nucleotide sequence ID" value="NZ_JBBMFA010000110.1"/>
</dbReference>
<accession>A0ABV1GHZ4</accession>
<evidence type="ECO:0000256" key="1">
    <source>
        <dbReference type="ARBA" id="ARBA00001965"/>
    </source>
</evidence>
<keyword evidence="2" id="KW-0560">Oxidoreductase</keyword>
<dbReference type="Gene3D" id="2.30.110.10">
    <property type="entry name" value="Electron Transport, Fmn-binding Protein, Chain A"/>
    <property type="match status" value="1"/>
</dbReference>
<dbReference type="SUPFAM" id="SSF57802">
    <property type="entry name" value="Rubredoxin-like"/>
    <property type="match status" value="1"/>
</dbReference>
<dbReference type="PANTHER" id="PTHR30466:SF1">
    <property type="entry name" value="FMN REDUCTASE (NADH) RUTF"/>
    <property type="match status" value="1"/>
</dbReference>
<evidence type="ECO:0000313" key="5">
    <source>
        <dbReference type="Proteomes" id="UP001477672"/>
    </source>
</evidence>
<protein>
    <submittedName>
        <fullName evidence="4">Flavin reductase</fullName>
    </submittedName>
</protein>
<dbReference type="PROSITE" id="PS50903">
    <property type="entry name" value="RUBREDOXIN_LIKE"/>
    <property type="match status" value="1"/>
</dbReference>
<dbReference type="SUPFAM" id="SSF50475">
    <property type="entry name" value="FMN-binding split barrel"/>
    <property type="match status" value="1"/>
</dbReference>
<comment type="cofactor">
    <cofactor evidence="1">
        <name>Fe(3+)</name>
        <dbReference type="ChEBI" id="CHEBI:29034"/>
    </cofactor>
</comment>
<name>A0ABV1GHZ4_9FIRM</name>
<gene>
    <name evidence="4" type="ORF">WMO24_13750</name>
</gene>
<dbReference type="Proteomes" id="UP001477672">
    <property type="component" value="Unassembled WGS sequence"/>
</dbReference>
<comment type="caution">
    <text evidence="4">The sequence shown here is derived from an EMBL/GenBank/DDBJ whole genome shotgun (WGS) entry which is preliminary data.</text>
</comment>
<dbReference type="EMBL" id="JBBMFA010000110">
    <property type="protein sequence ID" value="MEQ2521480.1"/>
    <property type="molecule type" value="Genomic_DNA"/>
</dbReference>
<organism evidence="4 5">
    <name type="scientific">Ruthenibacterium intestinale</name>
    <dbReference type="NCBI Taxonomy" id="3133163"/>
    <lineage>
        <taxon>Bacteria</taxon>
        <taxon>Bacillati</taxon>
        <taxon>Bacillota</taxon>
        <taxon>Clostridia</taxon>
        <taxon>Eubacteriales</taxon>
        <taxon>Oscillospiraceae</taxon>
        <taxon>Ruthenibacterium</taxon>
    </lineage>
</organism>
<dbReference type="CDD" id="cd00350">
    <property type="entry name" value="rubredoxin_like"/>
    <property type="match status" value="1"/>
</dbReference>
<dbReference type="PANTHER" id="PTHR30466">
    <property type="entry name" value="FLAVIN REDUCTASE"/>
    <property type="match status" value="1"/>
</dbReference>
<dbReference type="Pfam" id="PF01613">
    <property type="entry name" value="Flavin_Reduct"/>
    <property type="match status" value="1"/>
</dbReference>
<dbReference type="Gene3D" id="2.20.28.10">
    <property type="match status" value="1"/>
</dbReference>
<dbReference type="InterPro" id="IPR048574">
    <property type="entry name" value="RUBY_RBDX"/>
</dbReference>
<feature type="domain" description="Rubredoxin-like" evidence="3">
    <location>
        <begin position="172"/>
        <end position="208"/>
    </location>
</feature>
<evidence type="ECO:0000313" key="4">
    <source>
        <dbReference type="EMBL" id="MEQ2521480.1"/>
    </source>
</evidence>
<dbReference type="SMART" id="SM00903">
    <property type="entry name" value="Flavin_Reduct"/>
    <property type="match status" value="1"/>
</dbReference>
<dbReference type="InterPro" id="IPR024934">
    <property type="entry name" value="Rubredoxin-like_dom"/>
</dbReference>
<proteinExistence type="predicted"/>
<dbReference type="InterPro" id="IPR002563">
    <property type="entry name" value="Flavin_Rdtase-like_dom"/>
</dbReference>
<keyword evidence="5" id="KW-1185">Reference proteome</keyword>
<dbReference type="InterPro" id="IPR012349">
    <property type="entry name" value="Split_barrel_FMN-bd"/>
</dbReference>
<dbReference type="InterPro" id="IPR050268">
    <property type="entry name" value="NADH-dep_flavin_reductase"/>
</dbReference>
<sequence>MDLTAFFKLNYGLYVISSMDGTRACGCVVNTLTQVTAEPARVTVAVNKGNTTAEAIRESGFFAAAVLTQDVPMDTISLFGFRSSREVDKFAQVSYGVDENGAPYLNEGVNARFACKVLECWDVGTHLLFLAEVTDCEVLSSAPSMTYAYYHTVKKGLTPPKASSYQKAQPKASGWRCTVCGYIYEGEELPADFVCPVCKQPASVFEKI</sequence>
<reference evidence="4 5" key="1">
    <citation type="submission" date="2024-03" db="EMBL/GenBank/DDBJ databases">
        <title>Human intestinal bacterial collection.</title>
        <authorList>
            <person name="Pauvert C."/>
            <person name="Hitch T.C.A."/>
            <person name="Clavel T."/>
        </authorList>
    </citation>
    <scope>NUCLEOTIDE SEQUENCE [LARGE SCALE GENOMIC DNA]</scope>
    <source>
        <strain evidence="4 5">CLA-JM-H11</strain>
    </source>
</reference>
<evidence type="ECO:0000256" key="2">
    <source>
        <dbReference type="ARBA" id="ARBA00023002"/>
    </source>
</evidence>
<dbReference type="Pfam" id="PF21349">
    <property type="entry name" value="RUBY_RBDX"/>
    <property type="match status" value="1"/>
</dbReference>
<evidence type="ECO:0000259" key="3">
    <source>
        <dbReference type="PROSITE" id="PS50903"/>
    </source>
</evidence>